<dbReference type="KEGG" id="phm:PSMK_31590"/>
<dbReference type="HOGENOM" id="CLU_011473_0_0_0"/>
<dbReference type="Gene3D" id="2.60.40.10">
    <property type="entry name" value="Immunoglobulins"/>
    <property type="match status" value="1"/>
</dbReference>
<accession>I0IJ80</accession>
<dbReference type="Proteomes" id="UP000007881">
    <property type="component" value="Chromosome"/>
</dbReference>
<dbReference type="InterPro" id="IPR017853">
    <property type="entry name" value="GH"/>
</dbReference>
<evidence type="ECO:0000259" key="3">
    <source>
        <dbReference type="Pfam" id="PF16586"/>
    </source>
</evidence>
<dbReference type="PROSITE" id="PS50194">
    <property type="entry name" value="FILAMIN_REPEAT"/>
    <property type="match status" value="1"/>
</dbReference>
<name>I0IJ80_PHYMF</name>
<dbReference type="OrthoDB" id="9802444at2"/>
<feature type="signal peptide" evidence="2">
    <location>
        <begin position="1"/>
        <end position="22"/>
    </location>
</feature>
<feature type="chain" id="PRO_5003629282" description="DUF5060 domain-containing protein" evidence="2">
    <location>
        <begin position="23"/>
        <end position="1020"/>
    </location>
</feature>
<keyword evidence="2" id="KW-0732">Signal</keyword>
<feature type="domain" description="DUF5060" evidence="3">
    <location>
        <begin position="286"/>
        <end position="363"/>
    </location>
</feature>
<protein>
    <recommendedName>
        <fullName evidence="3">DUF5060 domain-containing protein</fullName>
    </recommendedName>
</protein>
<dbReference type="GO" id="GO:0004553">
    <property type="term" value="F:hydrolase activity, hydrolyzing O-glycosyl compounds"/>
    <property type="evidence" value="ECO:0007669"/>
    <property type="project" value="InterPro"/>
</dbReference>
<dbReference type="eggNOG" id="COG3934">
    <property type="taxonomic scope" value="Bacteria"/>
</dbReference>
<sequence>MRPTALLPRVLVALAAAGPVAAGPALQATEPAFGWVPGVRLGGETVFDELNLRLNEAGGGASLLRFQNATADAGSTAAAQASGRLLDADARFTWSLEREAGPGLLDGLRIHQAIVPGEDFRRGDTVTRLLVPAGLVAGRPWRKGNGANEAGAFPESKPSDGHVLLEGSSEWIAWQLPDARWIRVRPDAPSVMRWQLQDNRVFDDDRFELQLYGRGGGGIAAAGTPIDVRYTIDLMDDAALQAAYAAPPEAPAVDRGPGVAMLVGEGPAGFRGLERLAGADAVADLVEFRIDLDADYQNPFDPEDVRLDAEITGPDGRTRTVPAFFQVGYERALRGDEEVLIGTGEHGWRLRFRPDRPGTHSLRLSLDDGENAVRSTPTTFHVDGPFTRAAFIRISPENRFAFATAGGEPYVPIGLNTAWPGSGGTHAYDRWWADLADHGGNFARIWLAPTFNRLGLERPEKEGVPSSGVGRIDQQAAARVDYLMELAEARGIRVMMCIESFGNFRSEASGSGQWYDSPYNAAHGGPLTRPQEVFTDAEAQRLFRNRLRYLVARWGHSTSVFAWEFWNEVLYTDGYEQMLPEITRWHAEMADYLGRIDPYDHLVTTSIGGSDVDPGIDALPGIDLTQSHLYGVEDIPAAIRSVAWSKAARFDKPHLFGEFGTAQDPEVVNEDPEGLHLREMLWSAIFSPTPGTAMAWWWDHWIEPNDLWHLYGPVAAFTDGFDAAAGELRQADGTGFAFLGPPPAPDPAVVSVRGGFKSWRPSPWNQPTTVDVHPDGGFEASNDLASVMHGANHEALRNPVTFNAEYLADGVFTVDVQAVSGHGGAHLKVYVDGTLRLDAPFPDPDGDGDAAAADTQPLEQHNGRYSVPVQKGAREIVVVNDGQDWMTLAYELEGVNLRQHPWLVAHTLVSDAAPAGTPAVLGWVRSREARWTNRLAGAEIRPCPASRLTLSGLRDGDYALVWIDTADGGRSGGGTVAVRGGTAEIDLPEVEVDLAFRLTAAPGAGPHRDSRSSGPRGRIP</sequence>
<feature type="region of interest" description="Disordered" evidence="1">
    <location>
        <begin position="1001"/>
        <end position="1020"/>
    </location>
</feature>
<dbReference type="STRING" id="1142394.PSMK_31590"/>
<dbReference type="EMBL" id="AP012338">
    <property type="protein sequence ID" value="BAM05318.1"/>
    <property type="molecule type" value="Genomic_DNA"/>
</dbReference>
<dbReference type="InterPro" id="IPR013783">
    <property type="entry name" value="Ig-like_fold"/>
</dbReference>
<evidence type="ECO:0000256" key="2">
    <source>
        <dbReference type="SAM" id="SignalP"/>
    </source>
</evidence>
<dbReference type="Gene3D" id="3.20.20.80">
    <property type="entry name" value="Glycosidases"/>
    <property type="match status" value="1"/>
</dbReference>
<dbReference type="AlphaFoldDB" id="I0IJ80"/>
<dbReference type="SUPFAM" id="SSF51445">
    <property type="entry name" value="(Trans)glycosidases"/>
    <property type="match status" value="1"/>
</dbReference>
<organism evidence="4 5">
    <name type="scientific">Phycisphaera mikurensis (strain NBRC 102666 / KCTC 22515 / FYK2301M01)</name>
    <dbReference type="NCBI Taxonomy" id="1142394"/>
    <lineage>
        <taxon>Bacteria</taxon>
        <taxon>Pseudomonadati</taxon>
        <taxon>Planctomycetota</taxon>
        <taxon>Phycisphaerae</taxon>
        <taxon>Phycisphaerales</taxon>
        <taxon>Phycisphaeraceae</taxon>
        <taxon>Phycisphaera</taxon>
    </lineage>
</organism>
<reference evidence="4 5" key="1">
    <citation type="submission" date="2012-02" db="EMBL/GenBank/DDBJ databases">
        <title>Complete genome sequence of Phycisphaera mikurensis NBRC 102666.</title>
        <authorList>
            <person name="Ankai A."/>
            <person name="Hosoyama A."/>
            <person name="Terui Y."/>
            <person name="Sekine M."/>
            <person name="Fukai R."/>
            <person name="Kato Y."/>
            <person name="Nakamura S."/>
            <person name="Yamada-Narita S."/>
            <person name="Kawakoshi A."/>
            <person name="Fukunaga Y."/>
            <person name="Yamazaki S."/>
            <person name="Fujita N."/>
        </authorList>
    </citation>
    <scope>NUCLEOTIDE SEQUENCE [LARGE SCALE GENOMIC DNA]</scope>
    <source>
        <strain evidence="5">NBRC 102666 / KCTC 22515 / FYK2301M01</strain>
    </source>
</reference>
<dbReference type="PANTHER" id="PTHR31451">
    <property type="match status" value="1"/>
</dbReference>
<dbReference type="InterPro" id="IPR045053">
    <property type="entry name" value="MAN-like"/>
</dbReference>
<dbReference type="InterPro" id="IPR017868">
    <property type="entry name" value="Filamin/ABP280_repeat-like"/>
</dbReference>
<dbReference type="InterPro" id="IPR032260">
    <property type="entry name" value="DUF5060"/>
</dbReference>
<evidence type="ECO:0000313" key="5">
    <source>
        <dbReference type="Proteomes" id="UP000007881"/>
    </source>
</evidence>
<evidence type="ECO:0000256" key="1">
    <source>
        <dbReference type="SAM" id="MobiDB-lite"/>
    </source>
</evidence>
<gene>
    <name evidence="4" type="ordered locus">PSMK_31590</name>
</gene>
<proteinExistence type="predicted"/>
<evidence type="ECO:0000313" key="4">
    <source>
        <dbReference type="EMBL" id="BAM05318.1"/>
    </source>
</evidence>
<dbReference type="RefSeq" id="WP_014438522.1">
    <property type="nucleotide sequence ID" value="NC_017080.1"/>
</dbReference>
<keyword evidence="5" id="KW-1185">Reference proteome</keyword>
<dbReference type="Pfam" id="PF16586">
    <property type="entry name" value="DUF5060"/>
    <property type="match status" value="1"/>
</dbReference>